<reference evidence="2 3" key="1">
    <citation type="submission" date="2017-06" db="EMBL/GenBank/DDBJ databases">
        <authorList>
            <person name="Kim H.J."/>
            <person name="Triplett B.A."/>
        </authorList>
    </citation>
    <scope>NUCLEOTIDE SEQUENCE [LARGE SCALE GENOMIC DNA]</scope>
    <source>
        <strain evidence="2 3">DSM 29339</strain>
    </source>
</reference>
<dbReference type="AlphaFoldDB" id="A0A239LT32"/>
<keyword evidence="1" id="KW-0732">Signal</keyword>
<protein>
    <submittedName>
        <fullName evidence="2">Uncharacterized protein</fullName>
    </submittedName>
</protein>
<evidence type="ECO:0000313" key="2">
    <source>
        <dbReference type="EMBL" id="SNT33837.1"/>
    </source>
</evidence>
<evidence type="ECO:0000313" key="3">
    <source>
        <dbReference type="Proteomes" id="UP000198426"/>
    </source>
</evidence>
<dbReference type="OrthoDB" id="7865311at2"/>
<feature type="signal peptide" evidence="1">
    <location>
        <begin position="1"/>
        <end position="25"/>
    </location>
</feature>
<organism evidence="2 3">
    <name type="scientific">Tropicimonas sediminicola</name>
    <dbReference type="NCBI Taxonomy" id="1031541"/>
    <lineage>
        <taxon>Bacteria</taxon>
        <taxon>Pseudomonadati</taxon>
        <taxon>Pseudomonadota</taxon>
        <taxon>Alphaproteobacteria</taxon>
        <taxon>Rhodobacterales</taxon>
        <taxon>Roseobacteraceae</taxon>
        <taxon>Tropicimonas</taxon>
    </lineage>
</organism>
<dbReference type="Proteomes" id="UP000198426">
    <property type="component" value="Unassembled WGS sequence"/>
</dbReference>
<dbReference type="RefSeq" id="WP_089235155.1">
    <property type="nucleotide sequence ID" value="NZ_FZOY01000011.1"/>
</dbReference>
<gene>
    <name evidence="2" type="ORF">SAMN05421757_11149</name>
</gene>
<name>A0A239LT32_9RHOB</name>
<keyword evidence="3" id="KW-1185">Reference proteome</keyword>
<proteinExistence type="predicted"/>
<sequence>MPISHAAARVCAVLCVTLAAFSASAEQQGQPRASTKAPTTIEQGPLAQACGVRGKALGSPVEKGPGKWKLYDTRPGSTAPRDFYLTGFSDGCPRRITAAVAMFGSVALYEAVHYGPVGLKPKGDATDAAYAQLRARTCGSSKSACSEREIRRLERSAAFLSVYPSKGSPSRLELLMTRGRLAAVAQK</sequence>
<evidence type="ECO:0000256" key="1">
    <source>
        <dbReference type="SAM" id="SignalP"/>
    </source>
</evidence>
<accession>A0A239LT32</accession>
<dbReference type="EMBL" id="FZOY01000011">
    <property type="protein sequence ID" value="SNT33837.1"/>
    <property type="molecule type" value="Genomic_DNA"/>
</dbReference>
<feature type="chain" id="PRO_5013009215" evidence="1">
    <location>
        <begin position="26"/>
        <end position="187"/>
    </location>
</feature>